<comment type="caution">
    <text evidence="9">The sequence shown here is derived from an EMBL/GenBank/DDBJ whole genome shotgun (WGS) entry which is preliminary data.</text>
</comment>
<dbReference type="PANTHER" id="PTHR24346:SF92">
    <property type="entry name" value="SNF1-RELATED PROTEIN KINASE 2.6"/>
    <property type="match status" value="1"/>
</dbReference>
<keyword evidence="2 5" id="KW-0547">Nucleotide-binding</keyword>
<dbReference type="GO" id="GO:0005737">
    <property type="term" value="C:cytoplasm"/>
    <property type="evidence" value="ECO:0007669"/>
    <property type="project" value="TreeGrafter"/>
</dbReference>
<keyword evidence="3 9" id="KW-0418">Kinase</keyword>
<reference evidence="9 10" key="1">
    <citation type="journal article" date="2015" name="Genome Biol. Evol.">
        <title>Comparative Genomics of a Bacterivorous Green Alga Reveals Evolutionary Causalities and Consequences of Phago-Mixotrophic Mode of Nutrition.</title>
        <authorList>
            <person name="Burns J.A."/>
            <person name="Paasch A."/>
            <person name="Narechania A."/>
            <person name="Kim E."/>
        </authorList>
    </citation>
    <scope>NUCLEOTIDE SEQUENCE [LARGE SCALE GENOMIC DNA]</scope>
    <source>
        <strain evidence="9 10">PLY_AMNH</strain>
    </source>
</reference>
<name>A0AAE0GG20_9CHLO</name>
<dbReference type="EMBL" id="LGRX02006386">
    <property type="protein sequence ID" value="KAK3276786.1"/>
    <property type="molecule type" value="Genomic_DNA"/>
</dbReference>
<keyword evidence="4 5" id="KW-0067">ATP-binding</keyword>
<keyword evidence="10" id="KW-1185">Reference proteome</keyword>
<keyword evidence="6" id="KW-0723">Serine/threonine-protein kinase</keyword>
<organism evidence="9 10">
    <name type="scientific">Cymbomonas tetramitiformis</name>
    <dbReference type="NCBI Taxonomy" id="36881"/>
    <lineage>
        <taxon>Eukaryota</taxon>
        <taxon>Viridiplantae</taxon>
        <taxon>Chlorophyta</taxon>
        <taxon>Pyramimonadophyceae</taxon>
        <taxon>Pyramimonadales</taxon>
        <taxon>Pyramimonadaceae</taxon>
        <taxon>Cymbomonas</taxon>
    </lineage>
</organism>
<dbReference type="GO" id="GO:0035556">
    <property type="term" value="P:intracellular signal transduction"/>
    <property type="evidence" value="ECO:0007669"/>
    <property type="project" value="TreeGrafter"/>
</dbReference>
<evidence type="ECO:0000256" key="6">
    <source>
        <dbReference type="RuleBase" id="RU000304"/>
    </source>
</evidence>
<accession>A0AAE0GG20</accession>
<dbReference type="Proteomes" id="UP001190700">
    <property type="component" value="Unassembled WGS sequence"/>
</dbReference>
<evidence type="ECO:0000256" key="7">
    <source>
        <dbReference type="SAM" id="MobiDB-lite"/>
    </source>
</evidence>
<dbReference type="PROSITE" id="PS50011">
    <property type="entry name" value="PROTEIN_KINASE_DOM"/>
    <property type="match status" value="1"/>
</dbReference>
<dbReference type="SMART" id="SM00220">
    <property type="entry name" value="S_TKc"/>
    <property type="match status" value="1"/>
</dbReference>
<gene>
    <name evidence="9" type="ORF">CYMTET_15169</name>
</gene>
<feature type="domain" description="Protein kinase" evidence="8">
    <location>
        <begin position="5"/>
        <end position="259"/>
    </location>
</feature>
<protein>
    <submittedName>
        <fullName evidence="9">Kinase super protein</fullName>
    </submittedName>
</protein>
<dbReference type="Gene3D" id="1.10.510.10">
    <property type="entry name" value="Transferase(Phosphotransferase) domain 1"/>
    <property type="match status" value="1"/>
</dbReference>
<evidence type="ECO:0000256" key="1">
    <source>
        <dbReference type="ARBA" id="ARBA00022679"/>
    </source>
</evidence>
<dbReference type="InterPro" id="IPR017441">
    <property type="entry name" value="Protein_kinase_ATP_BS"/>
</dbReference>
<evidence type="ECO:0000256" key="2">
    <source>
        <dbReference type="ARBA" id="ARBA00022741"/>
    </source>
</evidence>
<dbReference type="AlphaFoldDB" id="A0AAE0GG20"/>
<dbReference type="InterPro" id="IPR011009">
    <property type="entry name" value="Kinase-like_dom_sf"/>
</dbReference>
<proteinExistence type="inferred from homology"/>
<dbReference type="FunFam" id="1.10.510.10:FF:000132">
    <property type="entry name" value="Serine/threonine-protein kinase SRK2A"/>
    <property type="match status" value="1"/>
</dbReference>
<dbReference type="PROSITE" id="PS00108">
    <property type="entry name" value="PROTEIN_KINASE_ST"/>
    <property type="match status" value="1"/>
</dbReference>
<evidence type="ECO:0000256" key="3">
    <source>
        <dbReference type="ARBA" id="ARBA00022777"/>
    </source>
</evidence>
<evidence type="ECO:0000313" key="10">
    <source>
        <dbReference type="Proteomes" id="UP001190700"/>
    </source>
</evidence>
<feature type="region of interest" description="Disordered" evidence="7">
    <location>
        <begin position="296"/>
        <end position="317"/>
    </location>
</feature>
<dbReference type="PROSITE" id="PS00107">
    <property type="entry name" value="PROTEIN_KINASE_ATP"/>
    <property type="match status" value="1"/>
</dbReference>
<comment type="similarity">
    <text evidence="6">Belongs to the protein kinase superfamily.</text>
</comment>
<evidence type="ECO:0000256" key="4">
    <source>
        <dbReference type="ARBA" id="ARBA00022840"/>
    </source>
</evidence>
<evidence type="ECO:0000313" key="9">
    <source>
        <dbReference type="EMBL" id="KAK3276786.1"/>
    </source>
</evidence>
<dbReference type="Pfam" id="PF00069">
    <property type="entry name" value="Pkinase"/>
    <property type="match status" value="1"/>
</dbReference>
<dbReference type="Gene3D" id="3.30.200.20">
    <property type="entry name" value="Phosphorylase Kinase, domain 1"/>
    <property type="match status" value="1"/>
</dbReference>
<dbReference type="PANTHER" id="PTHR24346">
    <property type="entry name" value="MAP/MICROTUBULE AFFINITY-REGULATING KINASE"/>
    <property type="match status" value="1"/>
</dbReference>
<dbReference type="GO" id="GO:0005524">
    <property type="term" value="F:ATP binding"/>
    <property type="evidence" value="ECO:0007669"/>
    <property type="project" value="UniProtKB-UniRule"/>
</dbReference>
<dbReference type="InterPro" id="IPR000719">
    <property type="entry name" value="Prot_kinase_dom"/>
</dbReference>
<sequence length="317" mass="35218">MPAGYDYVKELGCGKFGIAKLCKDKVTGEEVAVKFLPRGPKIDKNVERELVNHRSLKHPNIVQFKKVALTRTHLAVFLEYASGGELFDRIAKKGRLKEGEARYFFQQLVCGVDYCHSEMVCHRDLKLENTLLDQDSRVKICDFGYSKSAVYHSVPDTAVGTPTYIAPEVLLDDQYGGNSADVWSLGVALFVMLAGRYPFQDPKAPSDIQKTVQRIANVEYTFPSDLDISAECREIIERIFVADPGERISIPELRKTPWFQENLSVAVSSASSPVQQASPQDVQELEATLKQACISDAPAESGSLHPDTVPEDDDDCL</sequence>
<keyword evidence="1" id="KW-0808">Transferase</keyword>
<dbReference type="GO" id="GO:0004674">
    <property type="term" value="F:protein serine/threonine kinase activity"/>
    <property type="evidence" value="ECO:0007669"/>
    <property type="project" value="UniProtKB-KW"/>
</dbReference>
<feature type="binding site" evidence="5">
    <location>
        <position position="34"/>
    </location>
    <ligand>
        <name>ATP</name>
        <dbReference type="ChEBI" id="CHEBI:30616"/>
    </ligand>
</feature>
<dbReference type="SUPFAM" id="SSF56112">
    <property type="entry name" value="Protein kinase-like (PK-like)"/>
    <property type="match status" value="1"/>
</dbReference>
<dbReference type="InterPro" id="IPR008271">
    <property type="entry name" value="Ser/Thr_kinase_AS"/>
</dbReference>
<evidence type="ECO:0000256" key="5">
    <source>
        <dbReference type="PROSITE-ProRule" id="PRU10141"/>
    </source>
</evidence>
<evidence type="ECO:0000259" key="8">
    <source>
        <dbReference type="PROSITE" id="PS50011"/>
    </source>
</evidence>